<dbReference type="KEGG" id="xal:XALC_0278"/>
<organism evidence="1 2">
    <name type="scientific">Xanthomonas albilineans (strain GPE PC73 / CFBP 7063)</name>
    <dbReference type="NCBI Taxonomy" id="380358"/>
    <lineage>
        <taxon>Bacteria</taxon>
        <taxon>Pseudomonadati</taxon>
        <taxon>Pseudomonadota</taxon>
        <taxon>Gammaproteobacteria</taxon>
        <taxon>Lysobacterales</taxon>
        <taxon>Lysobacteraceae</taxon>
        <taxon>Xanthomonas</taxon>
    </lineage>
</organism>
<dbReference type="AlphaFoldDB" id="D2UAP2"/>
<gene>
    <name evidence="1" type="ordered locus">XALc_0278</name>
</gene>
<accession>D2UAP2</accession>
<sequence>MRRAVLSIPNPPYAVSAKHAAWSAQAAHGSSALVFDFQVARWSLRAAPMSAPVPQTRFRRP</sequence>
<reference evidence="1 2" key="1">
    <citation type="journal article" date="2009" name="BMC Genomics">
        <title>The complete genome sequence of Xanthomonas albilineans provides new insights into the reductive genome evolution of the xylem-limited Xanthomonadaceae.</title>
        <authorList>
            <person name="Pieretti I."/>
            <person name="Royer M."/>
            <person name="Barbe V."/>
            <person name="Carrere S."/>
            <person name="Koebnik R."/>
            <person name="Cociancich S."/>
            <person name="Couloux A."/>
            <person name="Darrasse A."/>
            <person name="Gouzy J."/>
            <person name="Jacques M.A."/>
            <person name="Lauber E."/>
            <person name="Manceau C."/>
            <person name="Mangenot S."/>
            <person name="Poussier S."/>
            <person name="Segurens B."/>
            <person name="Szurek B."/>
            <person name="Verdier V."/>
            <person name="Arlat M."/>
            <person name="Rott P."/>
        </authorList>
    </citation>
    <scope>NUCLEOTIDE SEQUENCE [LARGE SCALE GENOMIC DNA]</scope>
    <source>
        <strain evidence="2">GPE PC73 / CFBP 7063</strain>
    </source>
</reference>
<keyword evidence="2" id="KW-1185">Reference proteome</keyword>
<evidence type="ECO:0000313" key="1">
    <source>
        <dbReference type="EMBL" id="CBA14822.1"/>
    </source>
</evidence>
<proteinExistence type="predicted"/>
<protein>
    <submittedName>
        <fullName evidence="1">Uncharacterized protein</fullName>
    </submittedName>
</protein>
<dbReference type="Proteomes" id="UP000001890">
    <property type="component" value="Chromosome"/>
</dbReference>
<name>D2UAP2_XANAP</name>
<dbReference type="EMBL" id="FP565176">
    <property type="protein sequence ID" value="CBA14822.1"/>
    <property type="molecule type" value="Genomic_DNA"/>
</dbReference>
<dbReference type="STRING" id="380358.XALC_0278"/>
<evidence type="ECO:0000313" key="2">
    <source>
        <dbReference type="Proteomes" id="UP000001890"/>
    </source>
</evidence>